<dbReference type="EMBL" id="CP002018">
    <property type="protein sequence ID" value="AEM41573.1"/>
    <property type="molecule type" value="Genomic_DNA"/>
</dbReference>
<dbReference type="PIRSF" id="PIRSF033239">
    <property type="entry name" value="ExoD"/>
    <property type="match status" value="1"/>
</dbReference>
<dbReference type="RefSeq" id="WP_013384935.1">
    <property type="nucleotide sequence ID" value="NC_017384.1"/>
</dbReference>
<keyword evidence="1" id="KW-1133">Transmembrane helix</keyword>
<evidence type="ECO:0000256" key="1">
    <source>
        <dbReference type="SAM" id="Phobius"/>
    </source>
</evidence>
<organism evidence="2 3">
    <name type="scientific">Ketogulonicigenium vulgare (strain WSH-001)</name>
    <dbReference type="NCBI Taxonomy" id="759362"/>
    <lineage>
        <taxon>Bacteria</taxon>
        <taxon>Pseudomonadati</taxon>
        <taxon>Pseudomonadota</taxon>
        <taxon>Alphaproteobacteria</taxon>
        <taxon>Rhodobacterales</taxon>
        <taxon>Roseobacteraceae</taxon>
        <taxon>Ketogulonicigenium</taxon>
    </lineage>
</organism>
<reference evidence="2 3" key="1">
    <citation type="journal article" date="2011" name="J. Bacteriol.">
        <title>Complete genome sequence of the industrial strain Ketogulonicigenium vulgare WSH-001.</title>
        <authorList>
            <person name="Liu L."/>
            <person name="Li Y."/>
            <person name="Zhang J."/>
            <person name="Zhou Z."/>
            <person name="Liu J."/>
            <person name="Li X."/>
            <person name="Zhou J."/>
            <person name="Du G."/>
            <person name="Wang L."/>
            <person name="Chen J."/>
        </authorList>
    </citation>
    <scope>NUCLEOTIDE SEQUENCE [LARGE SCALE GENOMIC DNA]</scope>
    <source>
        <strain evidence="2 3">WSH-001</strain>
    </source>
</reference>
<dbReference type="OrthoDB" id="8550083at2"/>
<accession>F9Y3F3</accession>
<name>F9Y3F3_KETVW</name>
<keyword evidence="1" id="KW-0472">Membrane</keyword>
<dbReference type="AlphaFoldDB" id="F9Y3F3"/>
<feature type="transmembrane region" description="Helical" evidence="1">
    <location>
        <begin position="180"/>
        <end position="204"/>
    </location>
</feature>
<dbReference type="KEGG" id="kvl:KVU_1734"/>
<feature type="transmembrane region" description="Helical" evidence="1">
    <location>
        <begin position="141"/>
        <end position="174"/>
    </location>
</feature>
<keyword evidence="1" id="KW-0812">Transmembrane</keyword>
<dbReference type="HOGENOM" id="CLU_093444_0_0_5"/>
<dbReference type="eggNOG" id="COG3932">
    <property type="taxonomic scope" value="Bacteria"/>
</dbReference>
<evidence type="ECO:0000313" key="2">
    <source>
        <dbReference type="EMBL" id="AEM41573.1"/>
    </source>
</evidence>
<evidence type="ECO:0000313" key="3">
    <source>
        <dbReference type="Proteomes" id="UP000000692"/>
    </source>
</evidence>
<dbReference type="Pfam" id="PF06055">
    <property type="entry name" value="ExoD"/>
    <property type="match status" value="1"/>
</dbReference>
<gene>
    <name evidence="2" type="ordered locus">KVU_1734</name>
</gene>
<keyword evidence="3" id="KW-1185">Reference proteome</keyword>
<dbReference type="InterPro" id="IPR010331">
    <property type="entry name" value="ExoD"/>
</dbReference>
<dbReference type="PANTHER" id="PTHR41795">
    <property type="entry name" value="EXOPOLYSACCHARIDE SYNTHESIS PROTEIN"/>
    <property type="match status" value="1"/>
</dbReference>
<proteinExistence type="predicted"/>
<protein>
    <submittedName>
        <fullName evidence="2">Uncharacterized ABC-type transport system permease protein</fullName>
    </submittedName>
</protein>
<dbReference type="PATRIC" id="fig|759362.5.peg.1792"/>
<dbReference type="Proteomes" id="UP000000692">
    <property type="component" value="Chromosome"/>
</dbReference>
<sequence>MTASASQTPPDPMNPPPRHGLTAVLRGIAMNGTDERISIRMLLEAMDGRAFGALMLLFALPNVIPTPPGTSAILGVPLVYLTLQMMLGHNPWLPKVIADRSLARKDFVALVMRMNPWLEKAERLTSPRLQFLLNGKMERVIGGICLVLAITLALPIPLGNMLPALAIAIIALGVLERDGLWILGGIITGIISMIVVSGVVYAMFRAAVFVITRTFGL</sequence>
<dbReference type="PANTHER" id="PTHR41795:SF1">
    <property type="entry name" value="EXOPOLYSACCHARIDE SYNTHESIS PROTEIN"/>
    <property type="match status" value="1"/>
</dbReference>